<reference evidence="2" key="1">
    <citation type="submission" date="2016-10" db="EMBL/GenBank/DDBJ databases">
        <authorList>
            <person name="de Groot N.N."/>
        </authorList>
    </citation>
    <scope>NUCLEOTIDE SEQUENCE [LARGE SCALE GENOMIC DNA]</scope>
    <source>
        <strain evidence="2">DSM 17908</strain>
    </source>
</reference>
<dbReference type="AlphaFoldDB" id="A0A1I3JE70"/>
<proteinExistence type="predicted"/>
<dbReference type="EMBL" id="NITY01000001">
    <property type="protein sequence ID" value="PHM46176.1"/>
    <property type="molecule type" value="Genomic_DNA"/>
</dbReference>
<evidence type="ECO:0000313" key="2">
    <source>
        <dbReference type="EMBL" id="SFI58258.1"/>
    </source>
</evidence>
<reference evidence="1 4" key="3">
    <citation type="journal article" date="2017" name="Nat. Microbiol.">
        <title>Natural product diversity associated with the nematode symbionts Photorhabdus and Xenorhabdus.</title>
        <authorList>
            <person name="Tobias N.J."/>
            <person name="Wolff H."/>
            <person name="Djahanschiri B."/>
            <person name="Grundmann F."/>
            <person name="Kronenwerth M."/>
            <person name="Shi Y.M."/>
            <person name="Simonyi S."/>
            <person name="Grun P."/>
            <person name="Shapiro-Ilan D."/>
            <person name="Pidot S.J."/>
            <person name="Stinear T.P."/>
            <person name="Ebersberger I."/>
            <person name="Bode H.B."/>
        </authorList>
    </citation>
    <scope>NUCLEOTIDE SEQUENCE [LARGE SCALE GENOMIC DNA]</scope>
    <source>
        <strain evidence="1 4">DSM 17908</strain>
    </source>
</reference>
<evidence type="ECO:0000313" key="4">
    <source>
        <dbReference type="Proteomes" id="UP000224607"/>
    </source>
</evidence>
<protein>
    <submittedName>
        <fullName evidence="2">Uncharacterized protein</fullName>
    </submittedName>
</protein>
<name>A0A1I3JE70_9GAMM</name>
<keyword evidence="4" id="KW-1185">Reference proteome</keyword>
<reference evidence="3" key="2">
    <citation type="submission" date="2016-10" db="EMBL/GenBank/DDBJ databases">
        <authorList>
            <person name="Varghese N."/>
            <person name="Submissions S."/>
        </authorList>
    </citation>
    <scope>NUCLEOTIDE SEQUENCE [LARGE SCALE GENOMIC DNA]</scope>
    <source>
        <strain evidence="3">DSM 17908</strain>
    </source>
</reference>
<accession>A0A1I3JE70</accession>
<dbReference type="Proteomes" id="UP000198919">
    <property type="component" value="Unassembled WGS sequence"/>
</dbReference>
<evidence type="ECO:0000313" key="3">
    <source>
        <dbReference type="Proteomes" id="UP000198919"/>
    </source>
</evidence>
<evidence type="ECO:0000313" key="1">
    <source>
        <dbReference type="EMBL" id="PHM46176.1"/>
    </source>
</evidence>
<gene>
    <name evidence="2" type="ORF">SAMN05421680_102168</name>
    <name evidence="1" type="ORF">Xmau_00573</name>
</gene>
<sequence>MKLNEWLAKRVELTRKRESEGKLYGDQWVANKLKAYKQSEEDNDPHNKLNILLSHRSRMIGSSLSIRENKKPQIPANQNCVYFLIKVDEEYHLLNNPIEKRYTDKTNDAYKKNKAHGEYLFVITRGDPCNVRCAKTSRGGNYHGNDAVQGHTSISYREPVILAGTLNFTNGKLISWTNASGHYLPPPEQRYLLVPYIRKEILPDNKFRRVSFHTSF</sequence>
<dbReference type="EMBL" id="FORG01000002">
    <property type="protein sequence ID" value="SFI58258.1"/>
    <property type="molecule type" value="Genomic_DNA"/>
</dbReference>
<dbReference type="Proteomes" id="UP000224607">
    <property type="component" value="Unassembled WGS sequence"/>
</dbReference>
<dbReference type="RefSeq" id="WP_092507626.1">
    <property type="nucleotide sequence ID" value="NZ_CAWNQB010000001.1"/>
</dbReference>
<organism evidence="2 3">
    <name type="scientific">Xenorhabdus mauleonii</name>
    <dbReference type="NCBI Taxonomy" id="351675"/>
    <lineage>
        <taxon>Bacteria</taxon>
        <taxon>Pseudomonadati</taxon>
        <taxon>Pseudomonadota</taxon>
        <taxon>Gammaproteobacteria</taxon>
        <taxon>Enterobacterales</taxon>
        <taxon>Morganellaceae</taxon>
        <taxon>Xenorhabdus</taxon>
    </lineage>
</organism>
<dbReference type="OrthoDB" id="7304993at2"/>